<feature type="region of interest" description="Disordered" evidence="1">
    <location>
        <begin position="1"/>
        <end position="54"/>
    </location>
</feature>
<dbReference type="EMBL" id="JAEFCI010005414">
    <property type="protein sequence ID" value="KAG5460309.1"/>
    <property type="molecule type" value="Genomic_DNA"/>
</dbReference>
<evidence type="ECO:0000313" key="3">
    <source>
        <dbReference type="Proteomes" id="UP000673691"/>
    </source>
</evidence>
<comment type="caution">
    <text evidence="2">The sequence shown here is derived from an EMBL/GenBank/DDBJ whole genome shotgun (WGS) entry which is preliminary data.</text>
</comment>
<accession>A0A8H7ZW44</accession>
<sequence length="97" mass="9941">MGGSSSAPPRSGALLNEGNENFDSEPPWPAAVRPVSRDPQATPTTPAAREGDAGCGCCSPRFRARPSVELLGSASAMVSCPPRLLGAAAFSNLRYPA</sequence>
<proteinExistence type="predicted"/>
<feature type="compositionally biased region" description="Low complexity" evidence="1">
    <location>
        <begin position="1"/>
        <end position="13"/>
    </location>
</feature>
<dbReference type="AlphaFoldDB" id="A0A8H7ZW44"/>
<protein>
    <submittedName>
        <fullName evidence="2">Uncharacterized protein</fullName>
    </submittedName>
</protein>
<dbReference type="Proteomes" id="UP000673691">
    <property type="component" value="Unassembled WGS sequence"/>
</dbReference>
<keyword evidence="3" id="KW-1185">Reference proteome</keyword>
<reference evidence="2 3" key="1">
    <citation type="journal article" name="Sci. Rep.">
        <title>Genome-scale phylogenetic analyses confirm Olpidium as the closest living zoosporic fungus to the non-flagellated, terrestrial fungi.</title>
        <authorList>
            <person name="Chang Y."/>
            <person name="Rochon D."/>
            <person name="Sekimoto S."/>
            <person name="Wang Y."/>
            <person name="Chovatia M."/>
            <person name="Sandor L."/>
            <person name="Salamov A."/>
            <person name="Grigoriev I.V."/>
            <person name="Stajich J.E."/>
            <person name="Spatafora J.W."/>
        </authorList>
    </citation>
    <scope>NUCLEOTIDE SEQUENCE [LARGE SCALE GENOMIC DNA]</scope>
    <source>
        <strain evidence="2">S191</strain>
    </source>
</reference>
<evidence type="ECO:0000256" key="1">
    <source>
        <dbReference type="SAM" id="MobiDB-lite"/>
    </source>
</evidence>
<gene>
    <name evidence="2" type="ORF">BJ554DRAFT_7658</name>
</gene>
<name>A0A8H7ZW44_9FUNG</name>
<evidence type="ECO:0000313" key="2">
    <source>
        <dbReference type="EMBL" id="KAG5460309.1"/>
    </source>
</evidence>
<organism evidence="2 3">
    <name type="scientific">Olpidium bornovanus</name>
    <dbReference type="NCBI Taxonomy" id="278681"/>
    <lineage>
        <taxon>Eukaryota</taxon>
        <taxon>Fungi</taxon>
        <taxon>Fungi incertae sedis</taxon>
        <taxon>Olpidiomycota</taxon>
        <taxon>Olpidiomycotina</taxon>
        <taxon>Olpidiomycetes</taxon>
        <taxon>Olpidiales</taxon>
        <taxon>Olpidiaceae</taxon>
        <taxon>Olpidium</taxon>
    </lineage>
</organism>